<organism evidence="1 2">
    <name type="scientific">Methylomonas methanica</name>
    <dbReference type="NCBI Taxonomy" id="421"/>
    <lineage>
        <taxon>Bacteria</taxon>
        <taxon>Pseudomonadati</taxon>
        <taxon>Pseudomonadota</taxon>
        <taxon>Gammaproteobacteria</taxon>
        <taxon>Methylococcales</taxon>
        <taxon>Methylococcaceae</taxon>
        <taxon>Methylomonas</taxon>
    </lineage>
</organism>
<sequence>MIARFGYAAWIRESPEVVDKQMRGNEYQRTPTLKLIEFCNSKSVLNAKKRGYFKVQLSEAV</sequence>
<dbReference type="EMBL" id="LUUG01000079">
    <property type="protein sequence ID" value="OAI03370.1"/>
    <property type="molecule type" value="Genomic_DNA"/>
</dbReference>
<evidence type="ECO:0000313" key="1">
    <source>
        <dbReference type="EMBL" id="OAI03370.1"/>
    </source>
</evidence>
<reference evidence="1 2" key="1">
    <citation type="submission" date="2016-03" db="EMBL/GenBank/DDBJ databases">
        <authorList>
            <person name="Ploux O."/>
        </authorList>
    </citation>
    <scope>NUCLEOTIDE SEQUENCE [LARGE SCALE GENOMIC DNA]</scope>
    <source>
        <strain evidence="1 2">R-45363</strain>
    </source>
</reference>
<name>A0A177MEG7_METMH</name>
<dbReference type="Proteomes" id="UP000078090">
    <property type="component" value="Unassembled WGS sequence"/>
</dbReference>
<dbReference type="AlphaFoldDB" id="A0A177MEG7"/>
<evidence type="ECO:0000313" key="2">
    <source>
        <dbReference type="Proteomes" id="UP000078090"/>
    </source>
</evidence>
<protein>
    <submittedName>
        <fullName evidence="1">Uncharacterized protein</fullName>
    </submittedName>
</protein>
<comment type="caution">
    <text evidence="1">The sequence shown here is derived from an EMBL/GenBank/DDBJ whole genome shotgun (WGS) entry which is preliminary data.</text>
</comment>
<proteinExistence type="predicted"/>
<accession>A0A177MEG7</accession>
<gene>
    <name evidence="1" type="ORF">A1332_16055</name>
</gene>